<feature type="region of interest" description="Disordered" evidence="11">
    <location>
        <begin position="99"/>
        <end position="174"/>
    </location>
</feature>
<evidence type="ECO:0000256" key="1">
    <source>
        <dbReference type="ARBA" id="ARBA00022448"/>
    </source>
</evidence>
<evidence type="ECO:0000313" key="12">
    <source>
        <dbReference type="EMBL" id="TKA41153.1"/>
    </source>
</evidence>
<evidence type="ECO:0000256" key="4">
    <source>
        <dbReference type="ARBA" id="ARBA00022737"/>
    </source>
</evidence>
<keyword evidence="9 10" id="KW-0472">Membrane</keyword>
<organism evidence="12 13">
    <name type="scientific">Friedmanniomyces endolithicus</name>
    <dbReference type="NCBI Taxonomy" id="329885"/>
    <lineage>
        <taxon>Eukaryota</taxon>
        <taxon>Fungi</taxon>
        <taxon>Dikarya</taxon>
        <taxon>Ascomycota</taxon>
        <taxon>Pezizomycotina</taxon>
        <taxon>Dothideomycetes</taxon>
        <taxon>Dothideomycetidae</taxon>
        <taxon>Mycosphaerellales</taxon>
        <taxon>Teratosphaeriaceae</taxon>
        <taxon>Friedmanniomyces</taxon>
    </lineage>
</organism>
<keyword evidence="6" id="KW-0931">ER-Golgi transport</keyword>
<dbReference type="InterPro" id="IPR015943">
    <property type="entry name" value="WD40/YVTN_repeat-like_dom_sf"/>
</dbReference>
<dbReference type="AlphaFoldDB" id="A0A4U0UYP6"/>
<protein>
    <recommendedName>
        <fullName evidence="10">Guanine nucleotide-exchange factor SEC12</fullName>
    </recommendedName>
</protein>
<dbReference type="GO" id="GO:0006888">
    <property type="term" value="P:endoplasmic reticulum to Golgi vesicle-mediated transport"/>
    <property type="evidence" value="ECO:0007669"/>
    <property type="project" value="UniProtKB-UniRule"/>
</dbReference>
<evidence type="ECO:0000256" key="7">
    <source>
        <dbReference type="ARBA" id="ARBA00022927"/>
    </source>
</evidence>
<reference evidence="12 13" key="1">
    <citation type="submission" date="2017-03" db="EMBL/GenBank/DDBJ databases">
        <title>Genomes of endolithic fungi from Antarctica.</title>
        <authorList>
            <person name="Coleine C."/>
            <person name="Masonjones S."/>
            <person name="Stajich J.E."/>
        </authorList>
    </citation>
    <scope>NUCLEOTIDE SEQUENCE [LARGE SCALE GENOMIC DNA]</scope>
    <source>
        <strain evidence="12 13">CCFEE 5311</strain>
    </source>
</reference>
<dbReference type="PANTHER" id="PTHR23284">
    <property type="entry name" value="PROLACTIN REGULATORY ELEMENT BINDING PROTEIN"/>
    <property type="match status" value="1"/>
</dbReference>
<dbReference type="PANTHER" id="PTHR23284:SF0">
    <property type="entry name" value="PROLACTIN REGULATORY ELEMENT-BINDING PROTEIN"/>
    <property type="match status" value="1"/>
</dbReference>
<keyword evidence="5 10" id="KW-0256">Endoplasmic reticulum</keyword>
<keyword evidence="4 10" id="KW-0677">Repeat</keyword>
<feature type="compositionally biased region" description="Basic and acidic residues" evidence="11">
    <location>
        <begin position="123"/>
        <end position="135"/>
    </location>
</feature>
<keyword evidence="7 10" id="KW-0653">Protein transport</keyword>
<dbReference type="OrthoDB" id="16538at2759"/>
<feature type="transmembrane region" description="Helical" evidence="10">
    <location>
        <begin position="478"/>
        <end position="496"/>
    </location>
</feature>
<sequence>MALRSTSKVSFAKTTLSYPLFAAEFDPYNRGYLVVGGGGGESKTGVPNRISVLDISNRAAITTTLELDLSRDEDSVQSLGSLATRDGLITFAGINSSQADQNAGKNEHLRSFEVKYPPRKRQRTDNGDGDEKGKIEGMGQRSLFKRSTAPKSETYQRGLRLSPAQKRESGSKRIGAVATGMAKDSEIVVFDATSATPQDSDIITRIDLPEGDEAADMDIAEPETSEFSLAYCTDYDIYEQTYKYDFTAKKAEKTPNGPRRVHQMPYPDAANASPKSRSKFRCVRFLNSQNLVTLSNKPNKSGAELRIFHLYPTGPATLLLTKSLPSRIKSAVSMDVCALDADKSGNQQVAIAVAGSDISIEVYVTNYQRATDTFSPFRSYVTLRDVHQHQMTKLCFSPFHSPSRAPDPEPASTGPNGEPIPSKDPQPAMHPGPQYIRLASVSYGNTVVVDTLPLSPLEPQNKHSRYVLSHPSDERFTTIAYIAIITMIVLVTAFLLQSFLTGFSESESGPFSLLPQSARHFLDKPANAARGVQYSLASKVDSAVPSNLPVVKARLRDLLASHGGSGSKALVVRDGGDSASLSVDVHPDREAYLKQDTAALHWDQLSREQQAGWKAKLVQAGEWTVEEGETVLKGVLFSGYAGMVGQVAAQALGA</sequence>
<dbReference type="EMBL" id="NAJP01000029">
    <property type="protein sequence ID" value="TKA41153.1"/>
    <property type="molecule type" value="Genomic_DNA"/>
</dbReference>
<dbReference type="GO" id="GO:0005789">
    <property type="term" value="C:endoplasmic reticulum membrane"/>
    <property type="evidence" value="ECO:0007669"/>
    <property type="project" value="UniProtKB-SubCell"/>
</dbReference>
<keyword evidence="1 10" id="KW-0813">Transport</keyword>
<proteinExistence type="inferred from homology"/>
<dbReference type="GO" id="GO:0000139">
    <property type="term" value="C:Golgi membrane"/>
    <property type="evidence" value="ECO:0007669"/>
    <property type="project" value="UniProtKB-SubCell"/>
</dbReference>
<feature type="region of interest" description="Disordered" evidence="11">
    <location>
        <begin position="397"/>
        <end position="431"/>
    </location>
</feature>
<dbReference type="GO" id="GO:0003400">
    <property type="term" value="P:regulation of COPII vesicle coating"/>
    <property type="evidence" value="ECO:0007669"/>
    <property type="project" value="UniProtKB-UniRule"/>
</dbReference>
<dbReference type="Gene3D" id="2.130.10.10">
    <property type="entry name" value="YVTN repeat-like/Quinoprotein amine dehydrogenase"/>
    <property type="match status" value="1"/>
</dbReference>
<keyword evidence="2 10" id="KW-0853">WD repeat</keyword>
<keyword evidence="8 10" id="KW-1133">Transmembrane helix</keyword>
<gene>
    <name evidence="12" type="ORF">B0A54_07674</name>
</gene>
<dbReference type="STRING" id="329885.A0A4U0UYP6"/>
<evidence type="ECO:0000256" key="10">
    <source>
        <dbReference type="RuleBase" id="RU369019"/>
    </source>
</evidence>
<evidence type="ECO:0000256" key="6">
    <source>
        <dbReference type="ARBA" id="ARBA00022892"/>
    </source>
</evidence>
<evidence type="ECO:0000256" key="2">
    <source>
        <dbReference type="ARBA" id="ARBA00022574"/>
    </source>
</evidence>
<evidence type="ECO:0000256" key="8">
    <source>
        <dbReference type="ARBA" id="ARBA00022989"/>
    </source>
</evidence>
<accession>A0A4U0UYP6</accession>
<name>A0A4U0UYP6_9PEZI</name>
<comment type="subcellular location">
    <subcellularLocation>
        <location evidence="10">Endoplasmic reticulum membrane</location>
        <topology evidence="10">Single-pass type II membrane protein</topology>
    </subcellularLocation>
    <subcellularLocation>
        <location evidence="10">Golgi apparatus membrane</location>
        <topology evidence="10">Single-pass type II membrane protein</topology>
    </subcellularLocation>
</comment>
<feature type="region of interest" description="Disordered" evidence="11">
    <location>
        <begin position="253"/>
        <end position="274"/>
    </location>
</feature>
<dbReference type="GO" id="GO:0015031">
    <property type="term" value="P:protein transport"/>
    <property type="evidence" value="ECO:0007669"/>
    <property type="project" value="UniProtKB-KW"/>
</dbReference>
<evidence type="ECO:0000256" key="5">
    <source>
        <dbReference type="ARBA" id="ARBA00022824"/>
    </source>
</evidence>
<evidence type="ECO:0000256" key="9">
    <source>
        <dbReference type="ARBA" id="ARBA00023136"/>
    </source>
</evidence>
<dbReference type="InterPro" id="IPR045260">
    <property type="entry name" value="Sec12-like"/>
</dbReference>
<keyword evidence="3 10" id="KW-0812">Transmembrane</keyword>
<evidence type="ECO:0000256" key="3">
    <source>
        <dbReference type="ARBA" id="ARBA00022692"/>
    </source>
</evidence>
<evidence type="ECO:0000256" key="11">
    <source>
        <dbReference type="SAM" id="MobiDB-lite"/>
    </source>
</evidence>
<dbReference type="GO" id="GO:0005085">
    <property type="term" value="F:guanyl-nucleotide exchange factor activity"/>
    <property type="evidence" value="ECO:0007669"/>
    <property type="project" value="InterPro"/>
</dbReference>
<evidence type="ECO:0000313" key="13">
    <source>
        <dbReference type="Proteomes" id="UP000310066"/>
    </source>
</evidence>
<comment type="similarity">
    <text evidence="10">Belongs to the WD repeat SEC12 family.</text>
</comment>
<dbReference type="Proteomes" id="UP000310066">
    <property type="component" value="Unassembled WGS sequence"/>
</dbReference>
<comment type="function">
    <text evidence="10">Guanine nucleotide-exchange factor (GEF) required for the formation or budding of transport vesicles from the ER.</text>
</comment>
<comment type="caution">
    <text evidence="12">The sequence shown here is derived from an EMBL/GenBank/DDBJ whole genome shotgun (WGS) entry which is preliminary data.</text>
</comment>